<dbReference type="GO" id="GO:0016020">
    <property type="term" value="C:membrane"/>
    <property type="evidence" value="ECO:0007669"/>
    <property type="project" value="InterPro"/>
</dbReference>
<dbReference type="PANTHER" id="PTHR35335:SF1">
    <property type="entry name" value="UPF0716 PROTEIN FXSA"/>
    <property type="match status" value="1"/>
</dbReference>
<name>A0A382AAF3_9ZZZZ</name>
<evidence type="ECO:0000313" key="3">
    <source>
        <dbReference type="EMBL" id="SVA98017.1"/>
    </source>
</evidence>
<proteinExistence type="predicted"/>
<dbReference type="AlphaFoldDB" id="A0A382AAF3"/>
<reference evidence="3" key="1">
    <citation type="submission" date="2018-05" db="EMBL/GenBank/DDBJ databases">
        <authorList>
            <person name="Lanie J.A."/>
            <person name="Ng W.-L."/>
            <person name="Kazmierczak K.M."/>
            <person name="Andrzejewski T.M."/>
            <person name="Davidsen T.M."/>
            <person name="Wayne K.J."/>
            <person name="Tettelin H."/>
            <person name="Glass J.I."/>
            <person name="Rusch D."/>
            <person name="Podicherti R."/>
            <person name="Tsui H.-C.T."/>
            <person name="Winkler M.E."/>
        </authorList>
    </citation>
    <scope>NUCLEOTIDE SEQUENCE</scope>
</reference>
<sequence length="160" mass="17258">MCDDHKMAKLLLLFILVPATELALLIEIGSRIGTINTLLLIVVTGVLGASLASRQGLAVLRQIQDETVRGQMPGSAIVDGVIILVAGIVLMTPGILTDILGFLCLIPATRSLIKGRLRQMLERAVHNNRARVVVNMGSSETQDHGPSDQDQSWPPSFPHH</sequence>
<organism evidence="3">
    <name type="scientific">marine metagenome</name>
    <dbReference type="NCBI Taxonomy" id="408172"/>
    <lineage>
        <taxon>unclassified sequences</taxon>
        <taxon>metagenomes</taxon>
        <taxon>ecological metagenomes</taxon>
    </lineage>
</organism>
<keyword evidence="2" id="KW-0472">Membrane</keyword>
<evidence type="ECO:0000256" key="1">
    <source>
        <dbReference type="SAM" id="MobiDB-lite"/>
    </source>
</evidence>
<evidence type="ECO:0008006" key="4">
    <source>
        <dbReference type="Google" id="ProtNLM"/>
    </source>
</evidence>
<gene>
    <name evidence="3" type="ORF">METZ01_LOCUS150871</name>
</gene>
<dbReference type="InterPro" id="IPR007313">
    <property type="entry name" value="FxsA"/>
</dbReference>
<dbReference type="EMBL" id="UINC01024424">
    <property type="protein sequence ID" value="SVA98017.1"/>
    <property type="molecule type" value="Genomic_DNA"/>
</dbReference>
<dbReference type="NCBIfam" id="NF008528">
    <property type="entry name" value="PRK11463.1-2"/>
    <property type="match status" value="1"/>
</dbReference>
<feature type="transmembrane region" description="Helical" evidence="2">
    <location>
        <begin position="72"/>
        <end position="89"/>
    </location>
</feature>
<accession>A0A382AAF3</accession>
<dbReference type="Pfam" id="PF04186">
    <property type="entry name" value="FxsA"/>
    <property type="match status" value="1"/>
</dbReference>
<dbReference type="PANTHER" id="PTHR35335">
    <property type="entry name" value="UPF0716 PROTEIN FXSA"/>
    <property type="match status" value="1"/>
</dbReference>
<keyword evidence="2" id="KW-1133">Transmembrane helix</keyword>
<feature type="transmembrane region" description="Helical" evidence="2">
    <location>
        <begin position="32"/>
        <end position="52"/>
    </location>
</feature>
<protein>
    <recommendedName>
        <fullName evidence="4">FxsA cytoplasmic membrane protein</fullName>
    </recommendedName>
</protein>
<feature type="region of interest" description="Disordered" evidence="1">
    <location>
        <begin position="138"/>
        <end position="160"/>
    </location>
</feature>
<keyword evidence="2" id="KW-0812">Transmembrane</keyword>
<evidence type="ECO:0000256" key="2">
    <source>
        <dbReference type="SAM" id="Phobius"/>
    </source>
</evidence>